<dbReference type="GO" id="GO:0050684">
    <property type="term" value="P:regulation of mRNA processing"/>
    <property type="evidence" value="ECO:0007669"/>
    <property type="project" value="TreeGrafter"/>
</dbReference>
<dbReference type="OrthoDB" id="5979581at2759"/>
<reference evidence="10" key="1">
    <citation type="submission" date="2022-11" db="EMBL/GenBank/DDBJ databases">
        <authorList>
            <person name="Petersen C."/>
        </authorList>
    </citation>
    <scope>NUCLEOTIDE SEQUENCE</scope>
    <source>
        <strain evidence="10">IBT 22155</strain>
    </source>
</reference>
<evidence type="ECO:0000256" key="3">
    <source>
        <dbReference type="ARBA" id="ARBA00022679"/>
    </source>
</evidence>
<dbReference type="PROSITE" id="PS50011">
    <property type="entry name" value="PROTEIN_KINASE_DOM"/>
    <property type="match status" value="1"/>
</dbReference>
<dbReference type="GO" id="GO:0004674">
    <property type="term" value="F:protein serine/threonine kinase activity"/>
    <property type="evidence" value="ECO:0007669"/>
    <property type="project" value="UniProtKB-KW"/>
</dbReference>
<feature type="domain" description="Protein kinase" evidence="9">
    <location>
        <begin position="34"/>
        <end position="390"/>
    </location>
</feature>
<keyword evidence="11" id="KW-1185">Reference proteome</keyword>
<dbReference type="GeneID" id="81403595"/>
<evidence type="ECO:0000313" key="10">
    <source>
        <dbReference type="EMBL" id="KAJ5138833.1"/>
    </source>
</evidence>
<evidence type="ECO:0000256" key="8">
    <source>
        <dbReference type="ARBA" id="ARBA00048679"/>
    </source>
</evidence>
<evidence type="ECO:0000259" key="9">
    <source>
        <dbReference type="PROSITE" id="PS50011"/>
    </source>
</evidence>
<dbReference type="Gene3D" id="3.30.200.20">
    <property type="entry name" value="Phosphorylase Kinase, domain 1"/>
    <property type="match status" value="1"/>
</dbReference>
<keyword evidence="2" id="KW-0723">Serine/threonine-protein kinase</keyword>
<dbReference type="EC" id="2.7.11.1" evidence="1"/>
<sequence>MAAQIQAIEEQTLPFYHKRYYYPVKIGQAFNNRYRIIAKLGYGAYSTVWLAWDERSYPTRIVLITAPVADLKYRANEYASLKVSVRIDSNNAEPSPVLNEVNMLQRLKQFADEDHPGLDFTRLAREIFETESLAGRHHCIAYKPKGNSIRTLQEAFPNAMIPKALVKSLIHRLFFSVNWLHATCGVAHTDISPMNVLMEIDDDTILQDIENQESQDPSLPITSTISGDMPMVVYKTRHTMLALSGHPILTDYGQMRLVEGCVNRDWWMSDLYRAPEVLLHLPWGFPVDIWSIGVMTLELLEGKNLFDPIDRVHGQVRLTLLRGHRLFSLKAMTGNWASEVPVPKTSLEDFVTTIPPGEEKDQFLRFIRKVLTWDPEVRATSNEIIPDEWLMRPF</sequence>
<comment type="catalytic activity">
    <reaction evidence="8">
        <text>L-seryl-[protein] + ATP = O-phospho-L-seryl-[protein] + ADP + H(+)</text>
        <dbReference type="Rhea" id="RHEA:17989"/>
        <dbReference type="Rhea" id="RHEA-COMP:9863"/>
        <dbReference type="Rhea" id="RHEA-COMP:11604"/>
        <dbReference type="ChEBI" id="CHEBI:15378"/>
        <dbReference type="ChEBI" id="CHEBI:29999"/>
        <dbReference type="ChEBI" id="CHEBI:30616"/>
        <dbReference type="ChEBI" id="CHEBI:83421"/>
        <dbReference type="ChEBI" id="CHEBI:456216"/>
        <dbReference type="EC" id="2.7.11.1"/>
    </reaction>
</comment>
<evidence type="ECO:0000256" key="5">
    <source>
        <dbReference type="ARBA" id="ARBA00022777"/>
    </source>
</evidence>
<evidence type="ECO:0000256" key="7">
    <source>
        <dbReference type="ARBA" id="ARBA00047899"/>
    </source>
</evidence>
<dbReference type="AlphaFoldDB" id="A0A9W9H5K7"/>
<gene>
    <name evidence="10" type="ORF">N7515_003681</name>
</gene>
<dbReference type="GO" id="GO:0005524">
    <property type="term" value="F:ATP binding"/>
    <property type="evidence" value="ECO:0007669"/>
    <property type="project" value="UniProtKB-KW"/>
</dbReference>
<protein>
    <recommendedName>
        <fullName evidence="1">non-specific serine/threonine protein kinase</fullName>
        <ecNumber evidence="1">2.7.11.1</ecNumber>
    </recommendedName>
</protein>
<dbReference type="Proteomes" id="UP001149079">
    <property type="component" value="Unassembled WGS sequence"/>
</dbReference>
<dbReference type="PANTHER" id="PTHR47634:SF9">
    <property type="entry name" value="PROTEIN KINASE DOMAIN-CONTAINING PROTEIN-RELATED"/>
    <property type="match status" value="1"/>
</dbReference>
<dbReference type="Pfam" id="PF00069">
    <property type="entry name" value="Pkinase"/>
    <property type="match status" value="1"/>
</dbReference>
<dbReference type="EMBL" id="JAPQKL010000003">
    <property type="protein sequence ID" value="KAJ5138833.1"/>
    <property type="molecule type" value="Genomic_DNA"/>
</dbReference>
<dbReference type="InterPro" id="IPR051334">
    <property type="entry name" value="SRPK"/>
</dbReference>
<keyword evidence="4" id="KW-0547">Nucleotide-binding</keyword>
<dbReference type="SUPFAM" id="SSF56112">
    <property type="entry name" value="Protein kinase-like (PK-like)"/>
    <property type="match status" value="1"/>
</dbReference>
<evidence type="ECO:0000256" key="1">
    <source>
        <dbReference type="ARBA" id="ARBA00012513"/>
    </source>
</evidence>
<accession>A0A9W9H5K7</accession>
<evidence type="ECO:0000313" key="11">
    <source>
        <dbReference type="Proteomes" id="UP001149079"/>
    </source>
</evidence>
<evidence type="ECO:0000256" key="4">
    <source>
        <dbReference type="ARBA" id="ARBA00022741"/>
    </source>
</evidence>
<reference evidence="10" key="2">
    <citation type="journal article" date="2023" name="IMA Fungus">
        <title>Comparative genomic study of the Penicillium genus elucidates a diverse pangenome and 15 lateral gene transfer events.</title>
        <authorList>
            <person name="Petersen C."/>
            <person name="Sorensen T."/>
            <person name="Nielsen M.R."/>
            <person name="Sondergaard T.E."/>
            <person name="Sorensen J.L."/>
            <person name="Fitzpatrick D.A."/>
            <person name="Frisvad J.C."/>
            <person name="Nielsen K.L."/>
        </authorList>
    </citation>
    <scope>NUCLEOTIDE SEQUENCE</scope>
    <source>
        <strain evidence="10">IBT 22155</strain>
    </source>
</reference>
<dbReference type="Gene3D" id="1.10.510.10">
    <property type="entry name" value="Transferase(Phosphotransferase) domain 1"/>
    <property type="match status" value="1"/>
</dbReference>
<dbReference type="PANTHER" id="PTHR47634">
    <property type="entry name" value="PROTEIN KINASE DOMAIN-CONTAINING PROTEIN-RELATED"/>
    <property type="match status" value="1"/>
</dbReference>
<keyword evidence="5 10" id="KW-0418">Kinase</keyword>
<comment type="catalytic activity">
    <reaction evidence="7">
        <text>L-threonyl-[protein] + ATP = O-phospho-L-threonyl-[protein] + ADP + H(+)</text>
        <dbReference type="Rhea" id="RHEA:46608"/>
        <dbReference type="Rhea" id="RHEA-COMP:11060"/>
        <dbReference type="Rhea" id="RHEA-COMP:11605"/>
        <dbReference type="ChEBI" id="CHEBI:15378"/>
        <dbReference type="ChEBI" id="CHEBI:30013"/>
        <dbReference type="ChEBI" id="CHEBI:30616"/>
        <dbReference type="ChEBI" id="CHEBI:61977"/>
        <dbReference type="ChEBI" id="CHEBI:456216"/>
        <dbReference type="EC" id="2.7.11.1"/>
    </reaction>
</comment>
<name>A0A9W9H5K7_9EURO</name>
<proteinExistence type="predicted"/>
<dbReference type="GO" id="GO:0005737">
    <property type="term" value="C:cytoplasm"/>
    <property type="evidence" value="ECO:0007669"/>
    <property type="project" value="TreeGrafter"/>
</dbReference>
<dbReference type="GO" id="GO:0000245">
    <property type="term" value="P:spliceosomal complex assembly"/>
    <property type="evidence" value="ECO:0007669"/>
    <property type="project" value="TreeGrafter"/>
</dbReference>
<evidence type="ECO:0000256" key="2">
    <source>
        <dbReference type="ARBA" id="ARBA00022527"/>
    </source>
</evidence>
<organism evidence="10 11">
    <name type="scientific">Penicillium bovifimosum</name>
    <dbReference type="NCBI Taxonomy" id="126998"/>
    <lineage>
        <taxon>Eukaryota</taxon>
        <taxon>Fungi</taxon>
        <taxon>Dikarya</taxon>
        <taxon>Ascomycota</taxon>
        <taxon>Pezizomycotina</taxon>
        <taxon>Eurotiomycetes</taxon>
        <taxon>Eurotiomycetidae</taxon>
        <taxon>Eurotiales</taxon>
        <taxon>Aspergillaceae</taxon>
        <taxon>Penicillium</taxon>
    </lineage>
</organism>
<evidence type="ECO:0000256" key="6">
    <source>
        <dbReference type="ARBA" id="ARBA00022840"/>
    </source>
</evidence>
<dbReference type="RefSeq" id="XP_056523482.1">
    <property type="nucleotide sequence ID" value="XM_056664425.1"/>
</dbReference>
<dbReference type="GO" id="GO:0005634">
    <property type="term" value="C:nucleus"/>
    <property type="evidence" value="ECO:0007669"/>
    <property type="project" value="TreeGrafter"/>
</dbReference>
<dbReference type="SMART" id="SM00220">
    <property type="entry name" value="S_TKc"/>
    <property type="match status" value="1"/>
</dbReference>
<comment type="caution">
    <text evidence="10">The sequence shown here is derived from an EMBL/GenBank/DDBJ whole genome shotgun (WGS) entry which is preliminary data.</text>
</comment>
<keyword evidence="6" id="KW-0067">ATP-binding</keyword>
<keyword evidence="3" id="KW-0808">Transferase</keyword>
<dbReference type="InterPro" id="IPR011009">
    <property type="entry name" value="Kinase-like_dom_sf"/>
</dbReference>
<dbReference type="InterPro" id="IPR000719">
    <property type="entry name" value="Prot_kinase_dom"/>
</dbReference>